<dbReference type="Proteomes" id="UP001454036">
    <property type="component" value="Unassembled WGS sequence"/>
</dbReference>
<dbReference type="EMBL" id="BAABME010011426">
    <property type="protein sequence ID" value="GAA0183745.1"/>
    <property type="molecule type" value="Genomic_DNA"/>
</dbReference>
<evidence type="ECO:0000313" key="3">
    <source>
        <dbReference type="Proteomes" id="UP001454036"/>
    </source>
</evidence>
<evidence type="ECO:0000256" key="1">
    <source>
        <dbReference type="SAM" id="MobiDB-lite"/>
    </source>
</evidence>
<comment type="caution">
    <text evidence="2">The sequence shown here is derived from an EMBL/GenBank/DDBJ whole genome shotgun (WGS) entry which is preliminary data.</text>
</comment>
<organism evidence="2 3">
    <name type="scientific">Lithospermum erythrorhizon</name>
    <name type="common">Purple gromwell</name>
    <name type="synonym">Lithospermum officinale var. erythrorhizon</name>
    <dbReference type="NCBI Taxonomy" id="34254"/>
    <lineage>
        <taxon>Eukaryota</taxon>
        <taxon>Viridiplantae</taxon>
        <taxon>Streptophyta</taxon>
        <taxon>Embryophyta</taxon>
        <taxon>Tracheophyta</taxon>
        <taxon>Spermatophyta</taxon>
        <taxon>Magnoliopsida</taxon>
        <taxon>eudicotyledons</taxon>
        <taxon>Gunneridae</taxon>
        <taxon>Pentapetalae</taxon>
        <taxon>asterids</taxon>
        <taxon>lamiids</taxon>
        <taxon>Boraginales</taxon>
        <taxon>Boraginaceae</taxon>
        <taxon>Boraginoideae</taxon>
        <taxon>Lithospermeae</taxon>
        <taxon>Lithospermum</taxon>
    </lineage>
</organism>
<protein>
    <submittedName>
        <fullName evidence="2">Uncharacterized protein</fullName>
    </submittedName>
</protein>
<accession>A0AAV3RS73</accession>
<gene>
    <name evidence="2" type="ORF">LIER_31103</name>
</gene>
<proteinExistence type="predicted"/>
<keyword evidence="3" id="KW-1185">Reference proteome</keyword>
<evidence type="ECO:0000313" key="2">
    <source>
        <dbReference type="EMBL" id="GAA0183745.1"/>
    </source>
</evidence>
<name>A0AAV3RS73_LITER</name>
<feature type="region of interest" description="Disordered" evidence="1">
    <location>
        <begin position="91"/>
        <end position="111"/>
    </location>
</feature>
<reference evidence="2 3" key="1">
    <citation type="submission" date="2024-01" db="EMBL/GenBank/DDBJ databases">
        <title>The complete chloroplast genome sequence of Lithospermum erythrorhizon: insights into the phylogenetic relationship among Boraginaceae species and the maternal lineages of purple gromwells.</title>
        <authorList>
            <person name="Okada T."/>
            <person name="Watanabe K."/>
        </authorList>
    </citation>
    <scope>NUCLEOTIDE SEQUENCE [LARGE SCALE GENOMIC DNA]</scope>
</reference>
<sequence>MDKAKSLKIKINTQKHQDIKPLPTFELLLHDTNDRISKFTDAQNKKSDGIDKSSTNLKNNIGATKIHNIVADKSTEENIVVDNVENFEKDCEGLQNENSIGNDKGKYDKLD</sequence>
<dbReference type="AlphaFoldDB" id="A0AAV3RS73"/>